<gene>
    <name evidence="8" type="ORF">C9374_012729</name>
</gene>
<dbReference type="PANTHER" id="PTHR31136:SF5">
    <property type="entry name" value="2-OXOADIPATE DIOXYGENASE_DECARBOXYLASE, CHLOROPLASTIC"/>
    <property type="match status" value="1"/>
</dbReference>
<keyword evidence="2" id="KW-0223">Dioxygenase</keyword>
<dbReference type="EMBL" id="PYSW02000005">
    <property type="protein sequence ID" value="KAG2392477.1"/>
    <property type="molecule type" value="Genomic_DNA"/>
</dbReference>
<comment type="caution">
    <text evidence="8">The sequence shown here is derived from an EMBL/GenBank/DDBJ whole genome shotgun (WGS) entry which is preliminary data.</text>
</comment>
<sequence length="394" mass="45418">MNSFPVLNKASKTIPKMVRPAVTPATNGSHSTLSEDPDRNSCLVLMRQVFDRLWNQYLTRVPAANLYQQVVLSKGGQVVNDHIAFRTFHCHEVKESPKGVLQSGVDALLRIFSRFGYIPKGNYKFPDKYLNAIHLENQWDEMAPKIFLSQLEVDELPSRERNFIVDAVLDQDDERSQRHVDFLNGSEAMELSNATNKNVDVNDIDHDITDKYVQFFSRHWLPPIKSQLLQVNELSQYAAWTLLHGYSVNHFTAFINYQNVPEFENSIDKTIHYLHTRCGMEMKQGPVVGPPILRQTASVSSKEMVAVRVERQVIENEGSLRDKGSNPTECVKENFQLELENEFMEWTYAYYEFAQRGLVDHDGGEEEHNETNTLYQGFLEDNTPDLFNNTKYMN</sequence>
<dbReference type="RefSeq" id="XP_044554371.1">
    <property type="nucleotide sequence ID" value="XM_044688528.1"/>
</dbReference>
<protein>
    <recommendedName>
        <fullName evidence="6">2-oxoadipate dioxygenase/decarboxylase</fullName>
        <ecNumber evidence="6">1.13.11.93</ecNumber>
    </recommendedName>
    <alternativeName>
        <fullName evidence="7">2-hydroxyglutarate synthase</fullName>
    </alternativeName>
</protein>
<comment type="similarity">
    <text evidence="5">Belongs to the 2-oxoadipate dioxygenase/decarboxylase family.</text>
</comment>
<name>A0AA88H3M9_NAELO</name>
<evidence type="ECO:0000256" key="6">
    <source>
        <dbReference type="ARBA" id="ARBA00035023"/>
    </source>
</evidence>
<evidence type="ECO:0000256" key="7">
    <source>
        <dbReference type="ARBA" id="ARBA00035045"/>
    </source>
</evidence>
<dbReference type="PANTHER" id="PTHR31136">
    <property type="entry name" value="DUF1338 DOMAIN-CONTAINING PROTEIN"/>
    <property type="match status" value="1"/>
</dbReference>
<evidence type="ECO:0000256" key="4">
    <source>
        <dbReference type="ARBA" id="ARBA00023004"/>
    </source>
</evidence>
<dbReference type="EC" id="1.13.11.93" evidence="6"/>
<dbReference type="AlphaFoldDB" id="A0AA88H3M9"/>
<evidence type="ECO:0000313" key="8">
    <source>
        <dbReference type="EMBL" id="KAG2392477.1"/>
    </source>
</evidence>
<evidence type="ECO:0000313" key="9">
    <source>
        <dbReference type="Proteomes" id="UP000816034"/>
    </source>
</evidence>
<proteinExistence type="inferred from homology"/>
<dbReference type="GeneID" id="68105183"/>
<dbReference type="SMART" id="SM01150">
    <property type="entry name" value="DUF1338"/>
    <property type="match status" value="1"/>
</dbReference>
<organism evidence="8 9">
    <name type="scientific">Naegleria lovaniensis</name>
    <name type="common">Amoeba</name>
    <dbReference type="NCBI Taxonomy" id="51637"/>
    <lineage>
        <taxon>Eukaryota</taxon>
        <taxon>Discoba</taxon>
        <taxon>Heterolobosea</taxon>
        <taxon>Tetramitia</taxon>
        <taxon>Eutetramitia</taxon>
        <taxon>Vahlkampfiidae</taxon>
        <taxon>Naegleria</taxon>
    </lineage>
</organism>
<keyword evidence="4" id="KW-0408">Iron</keyword>
<evidence type="ECO:0000256" key="2">
    <source>
        <dbReference type="ARBA" id="ARBA00022964"/>
    </source>
</evidence>
<dbReference type="GO" id="GO:0051213">
    <property type="term" value="F:dioxygenase activity"/>
    <property type="evidence" value="ECO:0007669"/>
    <property type="project" value="UniProtKB-KW"/>
</dbReference>
<dbReference type="InterPro" id="IPR009770">
    <property type="entry name" value="HGLS"/>
</dbReference>
<accession>A0AA88H3M9</accession>
<dbReference type="Pfam" id="PF07063">
    <property type="entry name" value="HGLS"/>
    <property type="match status" value="1"/>
</dbReference>
<evidence type="ECO:0000256" key="1">
    <source>
        <dbReference type="ARBA" id="ARBA00001954"/>
    </source>
</evidence>
<dbReference type="Proteomes" id="UP000816034">
    <property type="component" value="Unassembled WGS sequence"/>
</dbReference>
<evidence type="ECO:0000256" key="3">
    <source>
        <dbReference type="ARBA" id="ARBA00023002"/>
    </source>
</evidence>
<dbReference type="Gene3D" id="3.10.180.50">
    <property type="match status" value="1"/>
</dbReference>
<keyword evidence="3" id="KW-0560">Oxidoreductase</keyword>
<keyword evidence="9" id="KW-1185">Reference proteome</keyword>
<evidence type="ECO:0000256" key="5">
    <source>
        <dbReference type="ARBA" id="ARBA00035013"/>
    </source>
</evidence>
<reference evidence="8 9" key="1">
    <citation type="journal article" date="2018" name="BMC Genomics">
        <title>The genome of Naegleria lovaniensis, the basis for a comparative approach to unravel pathogenicity factors of the human pathogenic amoeba N. fowleri.</title>
        <authorList>
            <person name="Liechti N."/>
            <person name="Schurch N."/>
            <person name="Bruggmann R."/>
            <person name="Wittwer M."/>
        </authorList>
    </citation>
    <scope>NUCLEOTIDE SEQUENCE [LARGE SCALE GENOMIC DNA]</scope>
    <source>
        <strain evidence="8 9">ATCC 30569</strain>
    </source>
</reference>
<comment type="cofactor">
    <cofactor evidence="1">
        <name>Fe(2+)</name>
        <dbReference type="ChEBI" id="CHEBI:29033"/>
    </cofactor>
</comment>